<name>A0A1F6BYZ0_9BACT</name>
<evidence type="ECO:0000313" key="2">
    <source>
        <dbReference type="Proteomes" id="UP000176996"/>
    </source>
</evidence>
<dbReference type="Proteomes" id="UP000176996">
    <property type="component" value="Unassembled WGS sequence"/>
</dbReference>
<dbReference type="STRING" id="1798471.A3A21_01960"/>
<dbReference type="AlphaFoldDB" id="A0A1F6BYZ0"/>
<protein>
    <submittedName>
        <fullName evidence="1">Uncharacterized protein</fullName>
    </submittedName>
</protein>
<proteinExistence type="predicted"/>
<comment type="caution">
    <text evidence="1">The sequence shown here is derived from an EMBL/GenBank/DDBJ whole genome shotgun (WGS) entry which is preliminary data.</text>
</comment>
<sequence length="458" mass="48160">MKQKAIPLFVFIILLTIGAGVLYSNSMFVKKETKKQTIELPKGAQTYLIQSAKASTNIYEATINPLDVKVGDTQTMVVKAKAVEYPIESVVANVETDTGIKTYNLELSTGNSSDGIWEGEWVVHDTHSKTYRTTFVATNTNKEIQEVTLTWTDPCTPAPGGNWTLDSNCSFTGVSGVDNGNVIINNASRTMTIEAGATFVWNPGKEIQISAGTTAINSTGKLKQDYLCMTDADGDGYPPSLTQSVCSTATPTAPTVRRNILATITTVDCNDGNATYTSSCVTDGDGDGVTDASDCASSDSTKWQFLIGYTNSDGDGYGVGSSQSVCSGSALPMGYASVGGDCYDTSADAYPGSGYTSVSPRGDGSYDWNCNGVVDKYLDNVTSLSPNTCYGGNYANLGYLISPTPACGSSATAIINVSLYSDAFCVDSMMSCGPGPCGTEGALSYRTGSNTSYTQPCN</sequence>
<accession>A0A1F6BYZ0</accession>
<evidence type="ECO:0000313" key="1">
    <source>
        <dbReference type="EMBL" id="OGG42131.1"/>
    </source>
</evidence>
<gene>
    <name evidence="1" type="ORF">A3A21_01960</name>
</gene>
<dbReference type="EMBL" id="MFKK01000004">
    <property type="protein sequence ID" value="OGG42131.1"/>
    <property type="molecule type" value="Genomic_DNA"/>
</dbReference>
<organism evidence="1 2">
    <name type="scientific">Candidatus Jorgensenbacteria bacterium RIFCSPLOWO2_01_FULL_45_25b</name>
    <dbReference type="NCBI Taxonomy" id="1798471"/>
    <lineage>
        <taxon>Bacteria</taxon>
        <taxon>Candidatus Joergenseniibacteriota</taxon>
    </lineage>
</organism>
<reference evidence="1 2" key="1">
    <citation type="journal article" date="2016" name="Nat. Commun.">
        <title>Thousands of microbial genomes shed light on interconnected biogeochemical processes in an aquifer system.</title>
        <authorList>
            <person name="Anantharaman K."/>
            <person name="Brown C.T."/>
            <person name="Hug L.A."/>
            <person name="Sharon I."/>
            <person name="Castelle C.J."/>
            <person name="Probst A.J."/>
            <person name="Thomas B.C."/>
            <person name="Singh A."/>
            <person name="Wilkins M.J."/>
            <person name="Karaoz U."/>
            <person name="Brodie E.L."/>
            <person name="Williams K.H."/>
            <person name="Hubbard S.S."/>
            <person name="Banfield J.F."/>
        </authorList>
    </citation>
    <scope>NUCLEOTIDE SEQUENCE [LARGE SCALE GENOMIC DNA]</scope>
</reference>